<feature type="compositionally biased region" description="Basic and acidic residues" evidence="1">
    <location>
        <begin position="251"/>
        <end position="272"/>
    </location>
</feature>
<evidence type="ECO:0000256" key="1">
    <source>
        <dbReference type="SAM" id="MobiDB-lite"/>
    </source>
</evidence>
<evidence type="ECO:0000313" key="3">
    <source>
        <dbReference type="Proteomes" id="UP000002700"/>
    </source>
</evidence>
<feature type="compositionally biased region" description="Basic and acidic residues" evidence="1">
    <location>
        <begin position="233"/>
        <end position="244"/>
    </location>
</feature>
<feature type="region of interest" description="Disordered" evidence="1">
    <location>
        <begin position="233"/>
        <end position="281"/>
    </location>
</feature>
<sequence>MRGTVSIPFAAFAAPPRLSAHAWPPSAAPHRLFSPRADERIDAHPARRTAPRPQRQRRRHVASRREPVADRGRRHARRVHGGARHDDRQRRAAAHRRHDVGELRRSDLDAHVVSCRQRHRAADLRLSRPPARPQALLRAVHRRVHDLLVPVRNRNRSRPTDRVPRAAGAVRRRPAAEPAIDHPRYVPARAAQPRVLDLGRGDRRRAGARPDARRLDHRQLLVALGVPAQRADRRADFARGDPARRGSAVETRPRARPVDRLHRHHADRDRPRLSAGDARSRRGRGLVRVDVHPHVRGADRRGARRRDVLAALREKARRRSVVPEGSQFRARLRDDRDVRGRAVRQRRARAATRAAAARLHGDARGSRAVARRAPHHARDSDRQQADAVRADALSRMLRLPAARRVARVLAHARARHRLSEPPEDTQRAIARDRLPVRADHDARVSDRAAPAERRCVRAFHDVPQCRGIDRHFAVDRADSRARAGAHGASVDAPVAAVAELRRYAAAERADDRIALGDAAARRAANGERAVVRDLRVAGDDPRVPRRVRDARDLLLRVHAPHAAFLAREGGGRPGRTLICGAHSRDGGCRSRSARSPRSRARARSGRTFILRAPTCPRNGMT</sequence>
<name>Q3JTA3_BURP1</name>
<feature type="region of interest" description="Disordered" evidence="1">
    <location>
        <begin position="42"/>
        <end position="102"/>
    </location>
</feature>
<gene>
    <name evidence="2" type="ordered locus">BURPS1710b_1799</name>
</gene>
<feature type="region of interest" description="Disordered" evidence="1">
    <location>
        <begin position="583"/>
        <end position="603"/>
    </location>
</feature>
<feature type="region of interest" description="Disordered" evidence="1">
    <location>
        <begin position="155"/>
        <end position="177"/>
    </location>
</feature>
<feature type="compositionally biased region" description="Basic residues" evidence="1">
    <location>
        <begin position="591"/>
        <end position="603"/>
    </location>
</feature>
<feature type="compositionally biased region" description="Basic residues" evidence="1">
    <location>
        <begin position="72"/>
        <end position="82"/>
    </location>
</feature>
<feature type="compositionally biased region" description="Basic residues" evidence="1">
    <location>
        <begin position="46"/>
        <end position="62"/>
    </location>
</feature>
<dbReference type="EnsemblBacteria" id="ABA50693">
    <property type="protein sequence ID" value="ABA50693"/>
    <property type="gene ID" value="BURPS1710b_1799"/>
</dbReference>
<protein>
    <submittedName>
        <fullName evidence="2">Uncharacterized protein</fullName>
    </submittedName>
</protein>
<reference evidence="2 3" key="1">
    <citation type="submission" date="2005-09" db="EMBL/GenBank/DDBJ databases">
        <authorList>
            <person name="Woods D.E."/>
            <person name="Nierman W.C."/>
        </authorList>
    </citation>
    <scope>NUCLEOTIDE SEQUENCE [LARGE SCALE GENOMIC DNA]</scope>
    <source>
        <strain evidence="2 3">1710b</strain>
    </source>
</reference>
<dbReference type="HOGENOM" id="CLU_439846_0_0_4"/>
<feature type="region of interest" description="Disordered" evidence="1">
    <location>
        <begin position="356"/>
        <end position="386"/>
    </location>
</feature>
<dbReference type="Proteomes" id="UP000002700">
    <property type="component" value="Chromosome I"/>
</dbReference>
<accession>Q3JTA3</accession>
<dbReference type="EMBL" id="CP000124">
    <property type="protein sequence ID" value="ABA50693.1"/>
    <property type="molecule type" value="Genomic_DNA"/>
</dbReference>
<organism evidence="2 3">
    <name type="scientific">Burkholderia pseudomallei (strain 1710b)</name>
    <dbReference type="NCBI Taxonomy" id="320372"/>
    <lineage>
        <taxon>Bacteria</taxon>
        <taxon>Pseudomonadati</taxon>
        <taxon>Pseudomonadota</taxon>
        <taxon>Betaproteobacteria</taxon>
        <taxon>Burkholderiales</taxon>
        <taxon>Burkholderiaceae</taxon>
        <taxon>Burkholderia</taxon>
        <taxon>pseudomallei group</taxon>
    </lineage>
</organism>
<dbReference type="KEGG" id="bpm:BURPS1710b_1799"/>
<dbReference type="AlphaFoldDB" id="Q3JTA3"/>
<evidence type="ECO:0000313" key="2">
    <source>
        <dbReference type="EMBL" id="ABA50693.1"/>
    </source>
</evidence>
<proteinExistence type="predicted"/>